<dbReference type="AlphaFoldDB" id="A0A1N7LAK9"/>
<evidence type="ECO:0000256" key="11">
    <source>
        <dbReference type="ARBA" id="ARBA00023277"/>
    </source>
</evidence>
<dbReference type="PROSITE" id="PS00584">
    <property type="entry name" value="PFKB_KINASES_2"/>
    <property type="match status" value="1"/>
</dbReference>
<dbReference type="GO" id="GO:0005524">
    <property type="term" value="F:ATP binding"/>
    <property type="evidence" value="ECO:0007669"/>
    <property type="project" value="UniProtKB-UniRule"/>
</dbReference>
<evidence type="ECO:0000256" key="3">
    <source>
        <dbReference type="ARBA" id="ARBA00016943"/>
    </source>
</evidence>
<feature type="binding site" evidence="12">
    <location>
        <begin position="15"/>
        <end position="17"/>
    </location>
    <ligand>
        <name>substrate</name>
    </ligand>
</feature>
<name>A0A1N7LAK9_9BACL</name>
<evidence type="ECO:0000256" key="9">
    <source>
        <dbReference type="ARBA" id="ARBA00022842"/>
    </source>
</evidence>
<evidence type="ECO:0000256" key="2">
    <source>
        <dbReference type="ARBA" id="ARBA00012035"/>
    </source>
</evidence>
<evidence type="ECO:0000313" key="15">
    <source>
        <dbReference type="Proteomes" id="UP000186795"/>
    </source>
</evidence>
<evidence type="ECO:0000256" key="1">
    <source>
        <dbReference type="ARBA" id="ARBA00005380"/>
    </source>
</evidence>
<feature type="binding site" evidence="12">
    <location>
        <begin position="253"/>
        <end position="254"/>
    </location>
    <ligand>
        <name>ATP</name>
        <dbReference type="ChEBI" id="CHEBI:30616"/>
    </ligand>
</feature>
<dbReference type="GO" id="GO:0004747">
    <property type="term" value="F:ribokinase activity"/>
    <property type="evidence" value="ECO:0007669"/>
    <property type="project" value="UniProtKB-UniRule"/>
</dbReference>
<feature type="binding site" evidence="12">
    <location>
        <position position="289"/>
    </location>
    <ligand>
        <name>K(+)</name>
        <dbReference type="ChEBI" id="CHEBI:29103"/>
    </ligand>
</feature>
<evidence type="ECO:0000256" key="10">
    <source>
        <dbReference type="ARBA" id="ARBA00022958"/>
    </source>
</evidence>
<evidence type="ECO:0000256" key="8">
    <source>
        <dbReference type="ARBA" id="ARBA00022840"/>
    </source>
</evidence>
<feature type="binding site" evidence="12">
    <location>
        <begin position="222"/>
        <end position="227"/>
    </location>
    <ligand>
        <name>ATP</name>
        <dbReference type="ChEBI" id="CHEBI:30616"/>
    </ligand>
</feature>
<feature type="binding site" evidence="12">
    <location>
        <position position="254"/>
    </location>
    <ligand>
        <name>substrate</name>
    </ligand>
</feature>
<dbReference type="GO" id="GO:0046872">
    <property type="term" value="F:metal ion binding"/>
    <property type="evidence" value="ECO:0007669"/>
    <property type="project" value="UniProtKB-KW"/>
</dbReference>
<dbReference type="InterPro" id="IPR002139">
    <property type="entry name" value="Ribo/fructo_kinase"/>
</dbReference>
<dbReference type="PRINTS" id="PR00990">
    <property type="entry name" value="RIBOKINASE"/>
</dbReference>
<dbReference type="InterPro" id="IPR029056">
    <property type="entry name" value="Ribokinase-like"/>
</dbReference>
<comment type="subunit">
    <text evidence="12">Homodimer.</text>
</comment>
<organism evidence="14 15">
    <name type="scientific">Kroppenstedtia eburnea</name>
    <dbReference type="NCBI Taxonomy" id="714067"/>
    <lineage>
        <taxon>Bacteria</taxon>
        <taxon>Bacillati</taxon>
        <taxon>Bacillota</taxon>
        <taxon>Bacilli</taxon>
        <taxon>Bacillales</taxon>
        <taxon>Thermoactinomycetaceae</taxon>
        <taxon>Kroppenstedtia</taxon>
    </lineage>
</organism>
<proteinExistence type="inferred from homology"/>
<comment type="activity regulation">
    <text evidence="12">Activated by a monovalent cation that binds near, but not in, the active site. The most likely occupant of the site in vivo is potassium. Ion binding induces a conformational change that may alter substrate affinity.</text>
</comment>
<dbReference type="EC" id="2.7.1.15" evidence="2 12"/>
<keyword evidence="4 12" id="KW-0808">Transferase</keyword>
<keyword evidence="5 12" id="KW-0479">Metal-binding</keyword>
<dbReference type="EMBL" id="FTOD01000004">
    <property type="protein sequence ID" value="SIS70801.1"/>
    <property type="molecule type" value="Genomic_DNA"/>
</dbReference>
<keyword evidence="12" id="KW-0963">Cytoplasm</keyword>
<comment type="similarity">
    <text evidence="1">Belongs to the carbohydrate kinase pfkB family.</text>
</comment>
<comment type="caution">
    <text evidence="12">Lacks conserved residue(s) required for the propagation of feature annotation.</text>
</comment>
<dbReference type="HAMAP" id="MF_01987">
    <property type="entry name" value="Ribokinase"/>
    <property type="match status" value="1"/>
</dbReference>
<feature type="binding site" evidence="12">
    <location>
        <position position="143"/>
    </location>
    <ligand>
        <name>substrate</name>
    </ligand>
</feature>
<dbReference type="CDD" id="cd01174">
    <property type="entry name" value="ribokinase"/>
    <property type="match status" value="1"/>
</dbReference>
<comment type="catalytic activity">
    <reaction evidence="12">
        <text>D-ribose + ATP = D-ribose 5-phosphate + ADP + H(+)</text>
        <dbReference type="Rhea" id="RHEA:13697"/>
        <dbReference type="ChEBI" id="CHEBI:15378"/>
        <dbReference type="ChEBI" id="CHEBI:30616"/>
        <dbReference type="ChEBI" id="CHEBI:47013"/>
        <dbReference type="ChEBI" id="CHEBI:78346"/>
        <dbReference type="ChEBI" id="CHEBI:456216"/>
        <dbReference type="EC" id="2.7.1.15"/>
    </reaction>
</comment>
<feature type="domain" description="Carbohydrate kinase PfkB" evidence="13">
    <location>
        <begin position="7"/>
        <end position="297"/>
    </location>
</feature>
<keyword evidence="9 12" id="KW-0460">Magnesium</keyword>
<dbReference type="Pfam" id="PF00294">
    <property type="entry name" value="PfkB"/>
    <property type="match status" value="1"/>
</dbReference>
<protein>
    <recommendedName>
        <fullName evidence="3 12">Ribokinase</fullName>
        <shortName evidence="12">RK</shortName>
        <ecNumber evidence="2 12">2.7.1.15</ecNumber>
    </recommendedName>
</protein>
<dbReference type="Proteomes" id="UP000186795">
    <property type="component" value="Unassembled WGS sequence"/>
</dbReference>
<evidence type="ECO:0000256" key="12">
    <source>
        <dbReference type="HAMAP-Rule" id="MF_01987"/>
    </source>
</evidence>
<comment type="pathway">
    <text evidence="12">Carbohydrate metabolism; D-ribose degradation; D-ribose 5-phosphate from beta-D-ribopyranose: step 2/2.</text>
</comment>
<feature type="binding site" evidence="12">
    <location>
        <position position="284"/>
    </location>
    <ligand>
        <name>K(+)</name>
        <dbReference type="ChEBI" id="CHEBI:29103"/>
    </ligand>
</feature>
<feature type="binding site" evidence="12">
    <location>
        <position position="287"/>
    </location>
    <ligand>
        <name>K(+)</name>
        <dbReference type="ChEBI" id="CHEBI:29103"/>
    </ligand>
</feature>
<keyword evidence="11 12" id="KW-0119">Carbohydrate metabolism</keyword>
<keyword evidence="7 12" id="KW-0418">Kinase</keyword>
<dbReference type="GO" id="GO:0005829">
    <property type="term" value="C:cytosol"/>
    <property type="evidence" value="ECO:0007669"/>
    <property type="project" value="TreeGrafter"/>
</dbReference>
<dbReference type="SUPFAM" id="SSF53613">
    <property type="entry name" value="Ribokinase-like"/>
    <property type="match status" value="1"/>
</dbReference>
<evidence type="ECO:0000259" key="13">
    <source>
        <dbReference type="Pfam" id="PF00294"/>
    </source>
</evidence>
<dbReference type="GO" id="GO:0019303">
    <property type="term" value="P:D-ribose catabolic process"/>
    <property type="evidence" value="ECO:0007669"/>
    <property type="project" value="UniProtKB-UniRule"/>
</dbReference>
<sequence length="312" mass="32421">MKERPARVAVIGSLNMDVVVQTSRPPQMGETVLGEAVHFIPGGKGANQAVAAARLGAHTEMIGSVGCDPFGQSLLESLQKSGVETTAVKTVSTAPTGVASIQLSGGDNSIIVVPGANSHCLPEDVEAGRERIAGVDVVLLQLEIPLETVMAAARTAKELGKKVVLNPAPARELPGELYRLADVITPNRSELELLSGHPAQEEELAEAMQVLLDKGVGCVVTTLGEEGAAILSAEGFRRVAVHPVDVVDTTGAGDAFNAGLACALSEGLELAEAVDYAGRVAALAVTRLGAQEGMPTRREVEDFHGTERKDDK</sequence>
<comment type="subcellular location">
    <subcellularLocation>
        <location evidence="12">Cytoplasm</location>
    </subcellularLocation>
</comment>
<keyword evidence="8 12" id="KW-0067">ATP-binding</keyword>
<comment type="similarity">
    <text evidence="12">Belongs to the carbohydrate kinase PfkB family. Ribokinase subfamily.</text>
</comment>
<dbReference type="Gene3D" id="3.40.1190.20">
    <property type="match status" value="1"/>
</dbReference>
<keyword evidence="10 12" id="KW-0630">Potassium</keyword>
<dbReference type="InterPro" id="IPR011877">
    <property type="entry name" value="Ribokinase"/>
</dbReference>
<evidence type="ECO:0000313" key="14">
    <source>
        <dbReference type="EMBL" id="SIS70801.1"/>
    </source>
</evidence>
<evidence type="ECO:0000256" key="6">
    <source>
        <dbReference type="ARBA" id="ARBA00022741"/>
    </source>
</evidence>
<keyword evidence="15" id="KW-1185">Reference proteome</keyword>
<keyword evidence="6 12" id="KW-0547">Nucleotide-binding</keyword>
<feature type="active site" description="Proton acceptor" evidence="12">
    <location>
        <position position="254"/>
    </location>
</feature>
<evidence type="ECO:0000256" key="7">
    <source>
        <dbReference type="ARBA" id="ARBA00022777"/>
    </source>
</evidence>
<dbReference type="PANTHER" id="PTHR10584">
    <property type="entry name" value="SUGAR KINASE"/>
    <property type="match status" value="1"/>
</dbReference>
<reference evidence="15" key="1">
    <citation type="submission" date="2017-01" db="EMBL/GenBank/DDBJ databases">
        <authorList>
            <person name="Varghese N."/>
            <person name="Submissions S."/>
        </authorList>
    </citation>
    <scope>NUCLEOTIDE SEQUENCE [LARGE SCALE GENOMIC DNA]</scope>
    <source>
        <strain evidence="15">DSM 45196</strain>
    </source>
</reference>
<dbReference type="UniPathway" id="UPA00916">
    <property type="reaction ID" value="UER00889"/>
</dbReference>
<feature type="binding site" evidence="12">
    <location>
        <position position="248"/>
    </location>
    <ligand>
        <name>K(+)</name>
        <dbReference type="ChEBI" id="CHEBI:29103"/>
    </ligand>
</feature>
<evidence type="ECO:0000256" key="4">
    <source>
        <dbReference type="ARBA" id="ARBA00022679"/>
    </source>
</evidence>
<dbReference type="OrthoDB" id="9775849at2"/>
<comment type="cofactor">
    <cofactor evidence="12">
        <name>Mg(2+)</name>
        <dbReference type="ChEBI" id="CHEBI:18420"/>
    </cofactor>
    <text evidence="12">Requires a divalent cation, most likely magnesium in vivo, as an electrophilic catalyst to aid phosphoryl group transfer. It is the chelate of the metal and the nucleotide that is the actual substrate.</text>
</comment>
<dbReference type="RefSeq" id="WP_076524360.1">
    <property type="nucleotide sequence ID" value="NZ_CP048103.1"/>
</dbReference>
<dbReference type="NCBIfam" id="TIGR02152">
    <property type="entry name" value="D_ribokin_bact"/>
    <property type="match status" value="1"/>
</dbReference>
<evidence type="ECO:0000256" key="5">
    <source>
        <dbReference type="ARBA" id="ARBA00022723"/>
    </source>
</evidence>
<accession>A0A1N7LAK9</accession>
<dbReference type="InterPro" id="IPR011611">
    <property type="entry name" value="PfkB_dom"/>
</dbReference>
<gene>
    <name evidence="12" type="primary">rbsK</name>
    <name evidence="14" type="ORF">SAMN05421790_10451</name>
</gene>
<comment type="function">
    <text evidence="12">Catalyzes the phosphorylation of ribose at O-5 in a reaction requiring ATP and magnesium. The resulting D-ribose-5-phosphate can then be used either for sythesis of nucleotides, histidine, and tryptophan, or as a component of the pentose phosphate pathway.</text>
</comment>
<feature type="binding site" evidence="12">
    <location>
        <begin position="43"/>
        <end position="47"/>
    </location>
    <ligand>
        <name>substrate</name>
    </ligand>
</feature>
<dbReference type="InterPro" id="IPR002173">
    <property type="entry name" value="Carboh/pur_kinase_PfkB_CS"/>
</dbReference>
<feature type="binding site" evidence="12">
    <location>
        <position position="250"/>
    </location>
    <ligand>
        <name>K(+)</name>
        <dbReference type="ChEBI" id="CHEBI:29103"/>
    </ligand>
</feature>
<feature type="binding site" evidence="12">
    <location>
        <position position="187"/>
    </location>
    <ligand>
        <name>ATP</name>
        <dbReference type="ChEBI" id="CHEBI:30616"/>
    </ligand>
</feature>
<dbReference type="PANTHER" id="PTHR10584:SF166">
    <property type="entry name" value="RIBOKINASE"/>
    <property type="match status" value="1"/>
</dbReference>